<dbReference type="GO" id="GO:0009435">
    <property type="term" value="P:NAD+ biosynthetic process"/>
    <property type="evidence" value="ECO:0007669"/>
    <property type="project" value="InterPro"/>
</dbReference>
<accession>A0A510JLP9</accession>
<name>A0A510JLP9_9FUSO</name>
<dbReference type="EMBL" id="AP019827">
    <property type="protein sequence ID" value="BBM40262.1"/>
    <property type="molecule type" value="Genomic_DNA"/>
</dbReference>
<dbReference type="STRING" id="1122172.GCA_000373045_01142"/>
<feature type="binding site" evidence="1">
    <location>
        <begin position="154"/>
        <end position="156"/>
    </location>
    <ligand>
        <name>NAD(+)</name>
        <dbReference type="ChEBI" id="CHEBI:57540"/>
        <label>1</label>
    </ligand>
</feature>
<reference evidence="4 5" key="1">
    <citation type="submission" date="2019-07" db="EMBL/GenBank/DDBJ databases">
        <title>Complete Genome Sequence of Leptotrichia shahii Strain JCM 16776.</title>
        <authorList>
            <person name="Watanabe S."/>
            <person name="Cui L."/>
        </authorList>
    </citation>
    <scope>NUCLEOTIDE SEQUENCE [LARGE SCALE GENOMIC DNA]</scope>
    <source>
        <strain evidence="4 5">JCM16776</strain>
    </source>
</reference>
<proteinExistence type="predicted"/>
<feature type="domain" description="NadR/Ttd14 AAA" evidence="3">
    <location>
        <begin position="183"/>
        <end position="332"/>
    </location>
</feature>
<dbReference type="InterPro" id="IPR027417">
    <property type="entry name" value="P-loop_NTPase"/>
</dbReference>
<protein>
    <submittedName>
        <fullName evidence="4">Nicotinamide-nucleotide adenylyltransferase</fullName>
    </submittedName>
</protein>
<dbReference type="Gene3D" id="3.40.50.300">
    <property type="entry name" value="P-loop containing nucleotide triphosphate hydrolases"/>
    <property type="match status" value="1"/>
</dbReference>
<dbReference type="InterPro" id="IPR016429">
    <property type="entry name" value="NAD_NadR"/>
</dbReference>
<keyword evidence="4" id="KW-0548">Nucleotidyltransferase</keyword>
<evidence type="ECO:0000313" key="5">
    <source>
        <dbReference type="Proteomes" id="UP000322617"/>
    </source>
</evidence>
<dbReference type="InterPro" id="IPR038727">
    <property type="entry name" value="NadR/Ttd14_AAA_dom"/>
</dbReference>
<feature type="binding site" evidence="1">
    <location>
        <position position="15"/>
    </location>
    <ligand>
        <name>NAD(+)</name>
        <dbReference type="ChEBI" id="CHEBI:57540"/>
        <label>1</label>
    </ligand>
</feature>
<feature type="binding site" evidence="1">
    <location>
        <begin position="8"/>
        <end position="11"/>
    </location>
    <ligand>
        <name>NAD(+)</name>
        <dbReference type="ChEBI" id="CHEBI:57540"/>
        <label>1</label>
    </ligand>
</feature>
<dbReference type="PANTHER" id="PTHR37512">
    <property type="entry name" value="TRIFUNCTIONAL NAD BIOSYNTHESIS/REGULATOR PROTEIN NADR"/>
    <property type="match status" value="1"/>
</dbReference>
<dbReference type="OrthoDB" id="9802794at2"/>
<keyword evidence="5" id="KW-1185">Reference proteome</keyword>
<dbReference type="PIRSF" id="PIRSF004776">
    <property type="entry name" value="NadR_NMNAT/RNK"/>
    <property type="match status" value="1"/>
</dbReference>
<dbReference type="GO" id="GO:0050262">
    <property type="term" value="F:ribosylnicotinamide kinase activity"/>
    <property type="evidence" value="ECO:0007669"/>
    <property type="project" value="InterPro"/>
</dbReference>
<keyword evidence="4" id="KW-0808">Transferase</keyword>
<dbReference type="NCBIfam" id="TIGR00125">
    <property type="entry name" value="cyt_tran_rel"/>
    <property type="match status" value="1"/>
</dbReference>
<dbReference type="PANTHER" id="PTHR37512:SF1">
    <property type="entry name" value="NADR_TTD14 AAA DOMAIN-CONTAINING PROTEIN"/>
    <property type="match status" value="1"/>
</dbReference>
<dbReference type="InterPro" id="IPR052735">
    <property type="entry name" value="NAD_biosynth-regulator"/>
</dbReference>
<organism evidence="4 5">
    <name type="scientific">Leptotrichia shahii</name>
    <dbReference type="NCBI Taxonomy" id="157691"/>
    <lineage>
        <taxon>Bacteria</taxon>
        <taxon>Fusobacteriati</taxon>
        <taxon>Fusobacteriota</taxon>
        <taxon>Fusobacteriia</taxon>
        <taxon>Fusobacteriales</taxon>
        <taxon>Leptotrichiaceae</taxon>
        <taxon>Leptotrichia</taxon>
    </lineage>
</organism>
<keyword evidence="1" id="KW-0547">Nucleotide-binding</keyword>
<dbReference type="AlphaFoldDB" id="A0A510JLP9"/>
<dbReference type="Proteomes" id="UP000322617">
    <property type="component" value="Chromosome"/>
</dbReference>
<dbReference type="RefSeq" id="WP_018450767.1">
    <property type="nucleotide sequence ID" value="NZ_AP019827.1"/>
</dbReference>
<sequence>MLKNGIIFGKFYPLHIGHVDFIQQASGFVENLYVVVCSDDDRDKKLFEESRMKKMPTVKDRLRFVEKTFKHQKNIKILHLAEDGIPFYPNGWKLWSERVQKTLLKNNIKVDIIFTNETQDIENYKNNFLTLPSFENTFDKNLEIQMIDTNRNNFHISATEIRKNPYKNWFFIPKYVREFFVLKVAIIGSQHSGKTNLTHKLANYYNTTYVKEYKKEYVKEELQNNVDNLQYDDYSNIAYEHNRRIMDSVKNAEKLSFIDTDFYSLQSFSIFETGEKQPVVEDFIRHTNFDILLYIKKRADETNPGKFQDFEYDKILQNLLKENNQKYIELPHSSNKSLTENYIKSIQIINNYLESQET</sequence>
<feature type="domain" description="Cytidyltransferase-like" evidence="2">
    <location>
        <begin position="7"/>
        <end position="163"/>
    </location>
</feature>
<dbReference type="GO" id="GO:0000166">
    <property type="term" value="F:nucleotide binding"/>
    <property type="evidence" value="ECO:0007669"/>
    <property type="project" value="UniProtKB-KW"/>
</dbReference>
<dbReference type="Pfam" id="PF01467">
    <property type="entry name" value="CTP_transf_like"/>
    <property type="match status" value="1"/>
</dbReference>
<evidence type="ECO:0000313" key="4">
    <source>
        <dbReference type="EMBL" id="BBM40262.1"/>
    </source>
</evidence>
<dbReference type="SUPFAM" id="SSF52374">
    <property type="entry name" value="Nucleotidylyl transferase"/>
    <property type="match status" value="1"/>
</dbReference>
<dbReference type="GO" id="GO:0000309">
    <property type="term" value="F:nicotinamide-nucleotide adenylyltransferase activity"/>
    <property type="evidence" value="ECO:0007669"/>
    <property type="project" value="InterPro"/>
</dbReference>
<feature type="binding site" evidence="1">
    <location>
        <begin position="82"/>
        <end position="95"/>
    </location>
    <ligand>
        <name>NAD(+)</name>
        <dbReference type="ChEBI" id="CHEBI:57540"/>
        <label>1</label>
    </ligand>
</feature>
<dbReference type="KEGG" id="lsz:JCM16776_0476"/>
<dbReference type="NCBIfam" id="NF005988">
    <property type="entry name" value="PRK08099.1"/>
    <property type="match status" value="1"/>
</dbReference>
<feature type="binding site" evidence="1">
    <location>
        <begin position="115"/>
        <end position="117"/>
    </location>
    <ligand>
        <name>NAD(+)</name>
        <dbReference type="ChEBI" id="CHEBI:57540"/>
        <label>1</label>
    </ligand>
</feature>
<dbReference type="Pfam" id="PF13521">
    <property type="entry name" value="AAA_28"/>
    <property type="match status" value="1"/>
</dbReference>
<dbReference type="SUPFAM" id="SSF52540">
    <property type="entry name" value="P-loop containing nucleoside triphosphate hydrolases"/>
    <property type="match status" value="1"/>
</dbReference>
<evidence type="ECO:0000259" key="3">
    <source>
        <dbReference type="Pfam" id="PF13521"/>
    </source>
</evidence>
<feature type="binding site" evidence="1">
    <location>
        <position position="42"/>
    </location>
    <ligand>
        <name>NAD(+)</name>
        <dbReference type="ChEBI" id="CHEBI:57540"/>
        <label>1</label>
    </ligand>
</feature>
<evidence type="ECO:0000256" key="1">
    <source>
        <dbReference type="PIRSR" id="PIRSR004776-1"/>
    </source>
</evidence>
<dbReference type="InterPro" id="IPR014729">
    <property type="entry name" value="Rossmann-like_a/b/a_fold"/>
</dbReference>
<dbReference type="Gene3D" id="3.40.50.620">
    <property type="entry name" value="HUPs"/>
    <property type="match status" value="1"/>
</dbReference>
<evidence type="ECO:0000259" key="2">
    <source>
        <dbReference type="Pfam" id="PF01467"/>
    </source>
</evidence>
<dbReference type="InterPro" id="IPR004821">
    <property type="entry name" value="Cyt_trans-like"/>
</dbReference>
<gene>
    <name evidence="4" type="ORF">JCM16776_0476</name>
</gene>